<dbReference type="PROSITE" id="PS51782">
    <property type="entry name" value="LYSM"/>
    <property type="match status" value="2"/>
</dbReference>
<dbReference type="InterPro" id="IPR018392">
    <property type="entry name" value="LysM"/>
</dbReference>
<dbReference type="InterPro" id="IPR052210">
    <property type="entry name" value="LysM1-like"/>
</dbReference>
<dbReference type="AlphaFoldDB" id="A0A1V6PT37"/>
<dbReference type="STRING" id="416450.A0A1V6PT37"/>
<dbReference type="SMART" id="SM00257">
    <property type="entry name" value="LysM"/>
    <property type="match status" value="2"/>
</dbReference>
<dbReference type="CDD" id="cd00118">
    <property type="entry name" value="LysM"/>
    <property type="match status" value="2"/>
</dbReference>
<dbReference type="Gene3D" id="3.10.350.10">
    <property type="entry name" value="LysM domain"/>
    <property type="match status" value="3"/>
</dbReference>
<name>A0A1V6PT37_9EURO</name>
<dbReference type="PANTHER" id="PTHR34997:SF16">
    <property type="entry name" value="LYSM DOMAIN-CONTAINING PROTEIN"/>
    <property type="match status" value="1"/>
</dbReference>
<dbReference type="GO" id="GO:0008061">
    <property type="term" value="F:chitin binding"/>
    <property type="evidence" value="ECO:0007669"/>
    <property type="project" value="UniProtKB-KW"/>
</dbReference>
<dbReference type="Pfam" id="PF01476">
    <property type="entry name" value="LysM"/>
    <property type="match status" value="2"/>
</dbReference>
<accession>A0A1V6PT37</accession>
<evidence type="ECO:0000256" key="3">
    <source>
        <dbReference type="SAM" id="SignalP"/>
    </source>
</evidence>
<organism evidence="5 6">
    <name type="scientific">Penicillium antarcticum</name>
    <dbReference type="NCBI Taxonomy" id="416450"/>
    <lineage>
        <taxon>Eukaryota</taxon>
        <taxon>Fungi</taxon>
        <taxon>Dikarya</taxon>
        <taxon>Ascomycota</taxon>
        <taxon>Pezizomycotina</taxon>
        <taxon>Eurotiomycetes</taxon>
        <taxon>Eurotiomycetidae</taxon>
        <taxon>Eurotiales</taxon>
        <taxon>Aspergillaceae</taxon>
        <taxon>Penicillium</taxon>
    </lineage>
</organism>
<feature type="domain" description="LysM" evidence="4">
    <location>
        <begin position="270"/>
        <end position="316"/>
    </location>
</feature>
<dbReference type="EMBL" id="MDYN01000038">
    <property type="protein sequence ID" value="OQD80155.1"/>
    <property type="molecule type" value="Genomic_DNA"/>
</dbReference>
<feature type="chain" id="PRO_5010701396" description="LysM domain-containing protein" evidence="3">
    <location>
        <begin position="24"/>
        <end position="443"/>
    </location>
</feature>
<sequence length="443" mass="49483">MAFLHWLQVICQVTGIWTSHTHSDDLPHRFTGFYFYDALSQQGFLSRFSPTCQTALTRLIDCADQVFDFQVPKWRHGLNNDTLSDLVCSPSCGASLQTWFNQVTTNCAGDDRSEAPLNMVGGKTWAGWNETCAKDAASGKYCGDILSGSMPIDRFCSPCNIDRFQKMQSTPYSEYDISFQSQLKNMNSKCGLNIPTDFPDFLQPRTNLNKPSGSCVSGIEYTTVEGDTCDSIATKYNVSSAALFIGHDNLLECEDIVVGTELCMPLQCEKVYTIKSRDTCNSIEKSQGIRYKELRKYNPWIDSYCSNLHTVSDVAYGHVVCLSPQAGISNEIATTSWMDPTSPPEADGYAIPERPPPQNATIAERTTTRCGRWHVVTNKIVQETCTTVCMQNQIYWSLFMEVNPSLSADNCDKLVSGTAYCVGPTYGWDEIFDLVEGEREEYS</sequence>
<comment type="caution">
    <text evidence="5">The sequence shown here is derived from an EMBL/GenBank/DDBJ whole genome shotgun (WGS) entry which is preliminary data.</text>
</comment>
<dbReference type="Proteomes" id="UP000191672">
    <property type="component" value="Unassembled WGS sequence"/>
</dbReference>
<dbReference type="InterPro" id="IPR036779">
    <property type="entry name" value="LysM_dom_sf"/>
</dbReference>
<proteinExistence type="predicted"/>
<keyword evidence="3" id="KW-0732">Signal</keyword>
<evidence type="ECO:0000256" key="2">
    <source>
        <dbReference type="ARBA" id="ARBA00023026"/>
    </source>
</evidence>
<dbReference type="PANTHER" id="PTHR34997">
    <property type="entry name" value="AM15"/>
    <property type="match status" value="1"/>
</dbReference>
<reference evidence="6" key="1">
    <citation type="journal article" date="2017" name="Nat. Microbiol.">
        <title>Global analysis of biosynthetic gene clusters reveals vast potential of secondary metabolite production in Penicillium species.</title>
        <authorList>
            <person name="Nielsen J.C."/>
            <person name="Grijseels S."/>
            <person name="Prigent S."/>
            <person name="Ji B."/>
            <person name="Dainat J."/>
            <person name="Nielsen K.F."/>
            <person name="Frisvad J.C."/>
            <person name="Workman M."/>
            <person name="Nielsen J."/>
        </authorList>
    </citation>
    <scope>NUCLEOTIDE SEQUENCE [LARGE SCALE GENOMIC DNA]</scope>
    <source>
        <strain evidence="6">IBT 31811</strain>
    </source>
</reference>
<protein>
    <recommendedName>
        <fullName evidence="4">LysM domain-containing protein</fullName>
    </recommendedName>
</protein>
<keyword evidence="1" id="KW-0147">Chitin-binding</keyword>
<gene>
    <name evidence="5" type="ORF">PENANT_c038G03824</name>
</gene>
<feature type="signal peptide" evidence="3">
    <location>
        <begin position="1"/>
        <end position="23"/>
    </location>
</feature>
<evidence type="ECO:0000313" key="6">
    <source>
        <dbReference type="Proteomes" id="UP000191672"/>
    </source>
</evidence>
<keyword evidence="2" id="KW-0843">Virulence</keyword>
<evidence type="ECO:0000313" key="5">
    <source>
        <dbReference type="EMBL" id="OQD80155.1"/>
    </source>
</evidence>
<evidence type="ECO:0000259" key="4">
    <source>
        <dbReference type="PROSITE" id="PS51782"/>
    </source>
</evidence>
<evidence type="ECO:0000256" key="1">
    <source>
        <dbReference type="ARBA" id="ARBA00022669"/>
    </source>
</evidence>
<keyword evidence="6" id="KW-1185">Reference proteome</keyword>
<dbReference type="SUPFAM" id="SSF54106">
    <property type="entry name" value="LysM domain"/>
    <property type="match status" value="2"/>
</dbReference>
<feature type="domain" description="LysM" evidence="4">
    <location>
        <begin position="219"/>
        <end position="264"/>
    </location>
</feature>